<evidence type="ECO:0000313" key="2">
    <source>
        <dbReference type="EMBL" id="CAB4241279.1"/>
    </source>
</evidence>
<sequence length="129" mass="14982">MTMINNTLDQIDSRDINELIEELDELLALHEESQTGDKDPEPFEHQTELDQLKALAEEGADYADDWHYGAQLVRDSYFKQHAMELAEDCGMIKPDATWPHTCIDWDRAARELRCDYTSIDFGGVTYWVR</sequence>
<dbReference type="EMBL" id="LR797822">
    <property type="protein sequence ID" value="CAB4241279.1"/>
    <property type="molecule type" value="Genomic_DNA"/>
</dbReference>
<dbReference type="EMBL" id="LR798189">
    <property type="protein sequence ID" value="CAB5079002.1"/>
    <property type="molecule type" value="Genomic_DNA"/>
</dbReference>
<name>A0A6J5TAP7_9CAUD</name>
<organism evidence="2">
    <name type="scientific">uncultured Caudovirales phage</name>
    <dbReference type="NCBI Taxonomy" id="2100421"/>
    <lineage>
        <taxon>Viruses</taxon>
        <taxon>Duplodnaviria</taxon>
        <taxon>Heunggongvirae</taxon>
        <taxon>Uroviricota</taxon>
        <taxon>Caudoviricetes</taxon>
        <taxon>Peduoviridae</taxon>
        <taxon>Maltschvirus</taxon>
        <taxon>Maltschvirus maltsch</taxon>
    </lineage>
</organism>
<reference evidence="2" key="1">
    <citation type="submission" date="2020-05" db="EMBL/GenBank/DDBJ databases">
        <authorList>
            <person name="Chiriac C."/>
            <person name="Salcher M."/>
            <person name="Ghai R."/>
            <person name="Kavagutti S V."/>
        </authorList>
    </citation>
    <scope>NUCLEOTIDE SEQUENCE</scope>
</reference>
<gene>
    <name evidence="3" type="ORF">UFOVP145_43</name>
    <name evidence="1" type="ORF">UFOVP4_31</name>
    <name evidence="2" type="ORF">UFOVP64_29</name>
</gene>
<dbReference type="EMBL" id="LR796136">
    <property type="protein sequence ID" value="CAB4120960.1"/>
    <property type="molecule type" value="Genomic_DNA"/>
</dbReference>
<evidence type="ECO:0000313" key="3">
    <source>
        <dbReference type="EMBL" id="CAB5079002.1"/>
    </source>
</evidence>
<proteinExistence type="predicted"/>
<protein>
    <submittedName>
        <fullName evidence="2">Uncharacterized protein</fullName>
    </submittedName>
</protein>
<evidence type="ECO:0000313" key="1">
    <source>
        <dbReference type="EMBL" id="CAB4120960.1"/>
    </source>
</evidence>
<accession>A0A6J5TAP7</accession>